<reference evidence="1 2" key="2">
    <citation type="submission" date="2014-05" db="EMBL/GenBank/DDBJ databases">
        <title>Draft genome sequence of Halobacillus karajensis HK-03.</title>
        <authorList>
            <person name="Khelaifia S."/>
            <person name="Croce O."/>
            <person name="Lagier J.C."/>
            <person name="Raoult D."/>
        </authorList>
    </citation>
    <scope>NUCLEOTIDE SEQUENCE [LARGE SCALE GENOMIC DNA]</scope>
    <source>
        <strain evidence="1 2">HD-03</strain>
    </source>
</reference>
<dbReference type="InterPro" id="IPR048146">
    <property type="entry name" value="RAxF_45-like"/>
</dbReference>
<dbReference type="EMBL" id="CCDI010000006">
    <property type="protein sequence ID" value="CDQ25451.1"/>
    <property type="molecule type" value="Genomic_DNA"/>
</dbReference>
<evidence type="ECO:0000313" key="1">
    <source>
        <dbReference type="EMBL" id="CDQ25451.1"/>
    </source>
</evidence>
<evidence type="ECO:0000313" key="2">
    <source>
        <dbReference type="Proteomes" id="UP000028868"/>
    </source>
</evidence>
<keyword evidence="2" id="KW-1185">Reference proteome</keyword>
<reference evidence="2" key="1">
    <citation type="submission" date="2014-03" db="EMBL/GenBank/DDBJ databases">
        <authorList>
            <person name="Urmite Genomes U."/>
        </authorList>
    </citation>
    <scope>NUCLEOTIDE SEQUENCE [LARGE SCALE GENOMIC DNA]</scope>
    <source>
        <strain evidence="2">HD-03</strain>
    </source>
</reference>
<dbReference type="Proteomes" id="UP000028868">
    <property type="component" value="Unassembled WGS sequence"/>
</dbReference>
<organism evidence="1 2">
    <name type="scientific">Halobacillus karajensis</name>
    <dbReference type="NCBI Taxonomy" id="195088"/>
    <lineage>
        <taxon>Bacteria</taxon>
        <taxon>Bacillati</taxon>
        <taxon>Bacillota</taxon>
        <taxon>Bacilli</taxon>
        <taxon>Bacillales</taxon>
        <taxon>Bacillaceae</taxon>
        <taxon>Halobacillus</taxon>
    </lineage>
</organism>
<comment type="caution">
    <text evidence="1">The sequence shown here is derived from an EMBL/GenBank/DDBJ whole genome shotgun (WGS) entry which is preliminary data.</text>
</comment>
<name>A0A024P9P0_9BACI</name>
<proteinExistence type="predicted"/>
<gene>
    <name evidence="1" type="ORF">BN983_03797</name>
</gene>
<dbReference type="RefSeq" id="WP_279626564.1">
    <property type="nucleotide sequence ID" value="NZ_CCDH010000006.1"/>
</dbReference>
<protein>
    <submittedName>
        <fullName evidence="1">Uncharacterized protein</fullName>
    </submittedName>
</protein>
<dbReference type="NCBIfam" id="NF041642">
    <property type="entry name" value="RAxF_45"/>
    <property type="match status" value="1"/>
</dbReference>
<dbReference type="AlphaFoldDB" id="A0A024P9P0"/>
<accession>A0A024P9P0</accession>
<sequence length="35" mass="4106">MLQMHVLDYQINYVRRAIIHDSAVNGTRMSKMAIE</sequence>